<feature type="transmembrane region" description="Helical" evidence="6">
    <location>
        <begin position="67"/>
        <end position="89"/>
    </location>
</feature>
<dbReference type="InterPro" id="IPR011701">
    <property type="entry name" value="MFS"/>
</dbReference>
<feature type="transmembrane region" description="Helical" evidence="6">
    <location>
        <begin position="140"/>
        <end position="169"/>
    </location>
</feature>
<gene>
    <name evidence="7" type="ORF">CD122_10540</name>
</gene>
<keyword evidence="5 6" id="KW-0472">Membrane</keyword>
<feature type="transmembrane region" description="Helical" evidence="6">
    <location>
        <begin position="37"/>
        <end position="55"/>
    </location>
</feature>
<dbReference type="GO" id="GO:0005886">
    <property type="term" value="C:plasma membrane"/>
    <property type="evidence" value="ECO:0007669"/>
    <property type="project" value="UniProtKB-SubCell"/>
</dbReference>
<evidence type="ECO:0000256" key="5">
    <source>
        <dbReference type="ARBA" id="ARBA00023136"/>
    </source>
</evidence>
<evidence type="ECO:0000256" key="2">
    <source>
        <dbReference type="ARBA" id="ARBA00022475"/>
    </source>
</evidence>
<protein>
    <recommendedName>
        <fullName evidence="9">Major facilitator superfamily (MFS) profile domain-containing protein</fullName>
    </recommendedName>
</protein>
<keyword evidence="2" id="KW-1003">Cell membrane</keyword>
<dbReference type="AlphaFoldDB" id="A0A2K3YH81"/>
<dbReference type="SUPFAM" id="SSF103473">
    <property type="entry name" value="MFS general substrate transporter"/>
    <property type="match status" value="1"/>
</dbReference>
<comment type="caution">
    <text evidence="7">The sequence shown here is derived from an EMBL/GenBank/DDBJ whole genome shotgun (WGS) entry which is preliminary data.</text>
</comment>
<dbReference type="PANTHER" id="PTHR23513:SF6">
    <property type="entry name" value="MAJOR FACILITATOR SUPERFAMILY ASSOCIATED DOMAIN-CONTAINING PROTEIN"/>
    <property type="match status" value="1"/>
</dbReference>
<sequence length="390" mass="44640">MHNNFITTEFNRLLINDILIYLIPLVGVIVWDFSDSKIVFLTSTYSIGFILFSKLSGTLIDRYNSRIVPIYTYFCYIGMILLFAWMIHQNVQNELFIFVMICLLSFVSCVLEINTSVYIPDHFLNQLTMINSHVQLMRSLVNFFSPIIAFTLSNNIMITFIVILILQFVNLCMYIKSLNRNHSDNISQDFNTDKVRVHALKYIFSNRKLVFVVLVTMGINFSLTILTNTLVIYLVRYLKVEHTLAGVLIGLLSFGAIIGALLPKYLIKKYSFEKSIGIVNFVLSMPFILLISHSYLFFIGVFAGYLCRSFGSVLRTTVQHQVIPEKIRGKVNSTIYLFTWGTIPVAGYVASILLNYISLNTLYIIVVIIFIVSNALFMIGVKDDKDLLET</sequence>
<dbReference type="RefSeq" id="WP_103358928.1">
    <property type="nucleotide sequence ID" value="NZ_CP113107.1"/>
</dbReference>
<evidence type="ECO:0000313" key="8">
    <source>
        <dbReference type="Proteomes" id="UP000242752"/>
    </source>
</evidence>
<reference evidence="7 8" key="1">
    <citation type="submission" date="2017-08" db="EMBL/GenBank/DDBJ databases">
        <title>Draft genome sequences of 64 type strains of genus Staph aureus.</title>
        <authorList>
            <person name="Cole K."/>
            <person name="Golubchik T."/>
            <person name="Russell J."/>
            <person name="Foster D."/>
            <person name="Llewelyn M."/>
            <person name="Wilson D."/>
            <person name="Crook D."/>
            <person name="Paul J."/>
        </authorList>
    </citation>
    <scope>NUCLEOTIDE SEQUENCE [LARGE SCALE GENOMIC DNA]</scope>
    <source>
        <strain evidence="7 8">DSM 21968</strain>
    </source>
</reference>
<keyword evidence="3 6" id="KW-0812">Transmembrane</keyword>
<feature type="transmembrane region" description="Helical" evidence="6">
    <location>
        <begin position="12"/>
        <end position="31"/>
    </location>
</feature>
<feature type="transmembrane region" description="Helical" evidence="6">
    <location>
        <begin position="95"/>
        <end position="119"/>
    </location>
</feature>
<evidence type="ECO:0000313" key="7">
    <source>
        <dbReference type="EMBL" id="PNZ24986.1"/>
    </source>
</evidence>
<keyword evidence="4 6" id="KW-1133">Transmembrane helix</keyword>
<dbReference type="OrthoDB" id="2276409at2"/>
<feature type="transmembrane region" description="Helical" evidence="6">
    <location>
        <begin position="287"/>
        <end position="307"/>
    </location>
</feature>
<dbReference type="PANTHER" id="PTHR23513">
    <property type="entry name" value="INTEGRAL MEMBRANE EFFLUX PROTEIN-RELATED"/>
    <property type="match status" value="1"/>
</dbReference>
<feature type="transmembrane region" description="Helical" evidence="6">
    <location>
        <begin position="362"/>
        <end position="381"/>
    </location>
</feature>
<feature type="transmembrane region" description="Helical" evidence="6">
    <location>
        <begin position="247"/>
        <end position="267"/>
    </location>
</feature>
<evidence type="ECO:0000256" key="4">
    <source>
        <dbReference type="ARBA" id="ARBA00022989"/>
    </source>
</evidence>
<evidence type="ECO:0000256" key="1">
    <source>
        <dbReference type="ARBA" id="ARBA00004651"/>
    </source>
</evidence>
<keyword evidence="8" id="KW-1185">Reference proteome</keyword>
<evidence type="ECO:0000256" key="3">
    <source>
        <dbReference type="ARBA" id="ARBA00022692"/>
    </source>
</evidence>
<comment type="subcellular location">
    <subcellularLocation>
        <location evidence="1">Cell membrane</location>
        <topology evidence="1">Multi-pass membrane protein</topology>
    </subcellularLocation>
</comment>
<dbReference type="Proteomes" id="UP000242752">
    <property type="component" value="Unassembled WGS sequence"/>
</dbReference>
<proteinExistence type="predicted"/>
<feature type="transmembrane region" description="Helical" evidence="6">
    <location>
        <begin position="209"/>
        <end position="235"/>
    </location>
</feature>
<dbReference type="InterPro" id="IPR036259">
    <property type="entry name" value="MFS_trans_sf"/>
</dbReference>
<dbReference type="GO" id="GO:0022857">
    <property type="term" value="F:transmembrane transporter activity"/>
    <property type="evidence" value="ECO:0007669"/>
    <property type="project" value="InterPro"/>
</dbReference>
<dbReference type="EMBL" id="PPRF01000093">
    <property type="protein sequence ID" value="PNZ24986.1"/>
    <property type="molecule type" value="Genomic_DNA"/>
</dbReference>
<accession>A0A2K3YH81</accession>
<evidence type="ECO:0008006" key="9">
    <source>
        <dbReference type="Google" id="ProtNLM"/>
    </source>
</evidence>
<organism evidence="7 8">
    <name type="scientific">Staphylococcus rostri</name>
    <dbReference type="NCBI Taxonomy" id="522262"/>
    <lineage>
        <taxon>Bacteria</taxon>
        <taxon>Bacillati</taxon>
        <taxon>Bacillota</taxon>
        <taxon>Bacilli</taxon>
        <taxon>Bacillales</taxon>
        <taxon>Staphylococcaceae</taxon>
        <taxon>Staphylococcus</taxon>
    </lineage>
</organism>
<dbReference type="Pfam" id="PF07690">
    <property type="entry name" value="MFS_1"/>
    <property type="match status" value="1"/>
</dbReference>
<feature type="transmembrane region" description="Helical" evidence="6">
    <location>
        <begin position="335"/>
        <end position="356"/>
    </location>
</feature>
<name>A0A2K3YH81_9STAP</name>
<dbReference type="Gene3D" id="1.20.1250.20">
    <property type="entry name" value="MFS general substrate transporter like domains"/>
    <property type="match status" value="1"/>
</dbReference>
<evidence type="ECO:0000256" key="6">
    <source>
        <dbReference type="SAM" id="Phobius"/>
    </source>
</evidence>